<gene>
    <name evidence="1" type="ORF">ACFQ4G_01980</name>
</gene>
<dbReference type="EMBL" id="JBHTND010000002">
    <property type="protein sequence ID" value="MFD1300352.1"/>
    <property type="molecule type" value="Genomic_DNA"/>
</dbReference>
<name>A0ABW3WST1_9HYPH</name>
<protein>
    <submittedName>
        <fullName evidence="1">Uncharacterized protein</fullName>
    </submittedName>
</protein>
<organism evidence="1 2">
    <name type="scientific">Methylobacterium marchantiae</name>
    <dbReference type="NCBI Taxonomy" id="600331"/>
    <lineage>
        <taxon>Bacteria</taxon>
        <taxon>Pseudomonadati</taxon>
        <taxon>Pseudomonadota</taxon>
        <taxon>Alphaproteobacteria</taxon>
        <taxon>Hyphomicrobiales</taxon>
        <taxon>Methylobacteriaceae</taxon>
        <taxon>Methylobacterium</taxon>
    </lineage>
</organism>
<dbReference type="RefSeq" id="WP_238203131.1">
    <property type="nucleotide sequence ID" value="NZ_JBHTND010000002.1"/>
</dbReference>
<dbReference type="Proteomes" id="UP001597176">
    <property type="component" value="Unassembled WGS sequence"/>
</dbReference>
<proteinExistence type="predicted"/>
<accession>A0ABW3WST1</accession>
<comment type="caution">
    <text evidence="1">The sequence shown here is derived from an EMBL/GenBank/DDBJ whole genome shotgun (WGS) entry which is preliminary data.</text>
</comment>
<keyword evidence="2" id="KW-1185">Reference proteome</keyword>
<evidence type="ECO:0000313" key="2">
    <source>
        <dbReference type="Proteomes" id="UP001597176"/>
    </source>
</evidence>
<evidence type="ECO:0000313" key="1">
    <source>
        <dbReference type="EMBL" id="MFD1300352.1"/>
    </source>
</evidence>
<sequence length="73" mass="8074">MANHLCLDPHDPYAQAEVLVVFEGTLPEIRLLSAIDQEGDDILPDLVEQQRRDLIQEIAAFLDPDSYGARAAA</sequence>
<reference evidence="2" key="1">
    <citation type="journal article" date="2019" name="Int. J. Syst. Evol. Microbiol.">
        <title>The Global Catalogue of Microorganisms (GCM) 10K type strain sequencing project: providing services to taxonomists for standard genome sequencing and annotation.</title>
        <authorList>
            <consortium name="The Broad Institute Genomics Platform"/>
            <consortium name="The Broad Institute Genome Sequencing Center for Infectious Disease"/>
            <person name="Wu L."/>
            <person name="Ma J."/>
        </authorList>
    </citation>
    <scope>NUCLEOTIDE SEQUENCE [LARGE SCALE GENOMIC DNA]</scope>
    <source>
        <strain evidence="2">CCUG 56108</strain>
    </source>
</reference>